<proteinExistence type="predicted"/>
<reference evidence="4" key="1">
    <citation type="submission" date="2021-10" db="EMBL/GenBank/DDBJ databases">
        <title>Tamlana sargassums sp. nov., and Tamlana laminarinivorans sp. nov., two new bacteria isolated from the brown alga.</title>
        <authorList>
            <person name="Li J."/>
        </authorList>
    </citation>
    <scope>NUCLEOTIDE SEQUENCE</scope>
    <source>
        <strain evidence="4">62-3</strain>
    </source>
</reference>
<dbReference type="Pfam" id="PF04542">
    <property type="entry name" value="Sigma70_r2"/>
    <property type="match status" value="1"/>
</dbReference>
<dbReference type="PANTHER" id="PTHR47756">
    <property type="entry name" value="BLL6612 PROTEIN-RELATED"/>
    <property type="match status" value="1"/>
</dbReference>
<dbReference type="InterPro" id="IPR013249">
    <property type="entry name" value="RNA_pol_sigma70_r4_t2"/>
</dbReference>
<feature type="domain" description="DUF6596" evidence="3">
    <location>
        <begin position="180"/>
        <end position="281"/>
    </location>
</feature>
<accession>A0A9X1L8A3</accession>
<feature type="domain" description="RNA polymerase sigma factor 70 region 4 type 2" evidence="2">
    <location>
        <begin position="110"/>
        <end position="161"/>
    </location>
</feature>
<gene>
    <name evidence="4" type="ORF">LG651_10445</name>
</gene>
<feature type="domain" description="RNA polymerase sigma-70 region 2" evidence="1">
    <location>
        <begin position="9"/>
        <end position="75"/>
    </location>
</feature>
<evidence type="ECO:0000259" key="1">
    <source>
        <dbReference type="Pfam" id="PF04542"/>
    </source>
</evidence>
<dbReference type="SUPFAM" id="SSF88946">
    <property type="entry name" value="Sigma2 domain of RNA polymerase sigma factors"/>
    <property type="match status" value="1"/>
</dbReference>
<dbReference type="Pfam" id="PF08281">
    <property type="entry name" value="Sigma70_r4_2"/>
    <property type="match status" value="1"/>
</dbReference>
<dbReference type="InterPro" id="IPR014284">
    <property type="entry name" value="RNA_pol_sigma-70_dom"/>
</dbReference>
<dbReference type="GO" id="GO:0016987">
    <property type="term" value="F:sigma factor activity"/>
    <property type="evidence" value="ECO:0007669"/>
    <property type="project" value="InterPro"/>
</dbReference>
<dbReference type="Gene3D" id="1.10.10.10">
    <property type="entry name" value="Winged helix-like DNA-binding domain superfamily/Winged helix DNA-binding domain"/>
    <property type="match status" value="1"/>
</dbReference>
<dbReference type="GO" id="GO:0006352">
    <property type="term" value="P:DNA-templated transcription initiation"/>
    <property type="evidence" value="ECO:0007669"/>
    <property type="project" value="InterPro"/>
</dbReference>
<organism evidence="4 5">
    <name type="scientific">Neotamlana sargassicola</name>
    <dbReference type="NCBI Taxonomy" id="2883125"/>
    <lineage>
        <taxon>Bacteria</taxon>
        <taxon>Pseudomonadati</taxon>
        <taxon>Bacteroidota</taxon>
        <taxon>Flavobacteriia</taxon>
        <taxon>Flavobacteriales</taxon>
        <taxon>Flavobacteriaceae</taxon>
        <taxon>Neotamlana</taxon>
    </lineage>
</organism>
<dbReference type="InterPro" id="IPR013325">
    <property type="entry name" value="RNA_pol_sigma_r2"/>
</dbReference>
<dbReference type="Pfam" id="PF20239">
    <property type="entry name" value="DUF6596"/>
    <property type="match status" value="1"/>
</dbReference>
<dbReference type="Proteomes" id="UP001139286">
    <property type="component" value="Unassembled WGS sequence"/>
</dbReference>
<dbReference type="SUPFAM" id="SSF88659">
    <property type="entry name" value="Sigma3 and sigma4 domains of RNA polymerase sigma factors"/>
    <property type="match status" value="1"/>
</dbReference>
<protein>
    <submittedName>
        <fullName evidence="4">Sigma-70 family RNA polymerase sigma factor</fullName>
    </submittedName>
</protein>
<keyword evidence="5" id="KW-1185">Reference proteome</keyword>
<comment type="caution">
    <text evidence="4">The sequence shown here is derived from an EMBL/GenBank/DDBJ whole genome shotgun (WGS) entry which is preliminary data.</text>
</comment>
<evidence type="ECO:0000313" key="5">
    <source>
        <dbReference type="Proteomes" id="UP001139286"/>
    </source>
</evidence>
<evidence type="ECO:0000259" key="2">
    <source>
        <dbReference type="Pfam" id="PF08281"/>
    </source>
</evidence>
<dbReference type="InterPro" id="IPR013324">
    <property type="entry name" value="RNA_pol_sigma_r3/r4-like"/>
</dbReference>
<dbReference type="EMBL" id="JAJAPX010000004">
    <property type="protein sequence ID" value="MCB4808668.1"/>
    <property type="molecule type" value="Genomic_DNA"/>
</dbReference>
<dbReference type="Gene3D" id="1.10.1740.10">
    <property type="match status" value="1"/>
</dbReference>
<dbReference type="AlphaFoldDB" id="A0A9X1L8A3"/>
<dbReference type="InterPro" id="IPR007627">
    <property type="entry name" value="RNA_pol_sigma70_r2"/>
</dbReference>
<evidence type="ECO:0000259" key="3">
    <source>
        <dbReference type="Pfam" id="PF20239"/>
    </source>
</evidence>
<evidence type="ECO:0000313" key="4">
    <source>
        <dbReference type="EMBL" id="MCB4808668.1"/>
    </source>
</evidence>
<dbReference type="InterPro" id="IPR046531">
    <property type="entry name" value="DUF6596"/>
</dbReference>
<dbReference type="NCBIfam" id="TIGR02937">
    <property type="entry name" value="sigma70-ECF"/>
    <property type="match status" value="1"/>
</dbReference>
<dbReference type="InterPro" id="IPR036388">
    <property type="entry name" value="WH-like_DNA-bd_sf"/>
</dbReference>
<dbReference type="RefSeq" id="WP_226696069.1">
    <property type="nucleotide sequence ID" value="NZ_JAJAPX010000004.1"/>
</dbReference>
<name>A0A9X1L8A3_9FLAO</name>
<dbReference type="PANTHER" id="PTHR47756:SF2">
    <property type="entry name" value="BLL6612 PROTEIN"/>
    <property type="match status" value="1"/>
</dbReference>
<sequence length="416" mass="48268">MENQLIDHLFRHHSGKMVSVLTRFFGLHHLDIIEDAVQDTFIKASLSWRTKQPENPEAWLNKVAKNRVLDIFRTLKAQQNNLPQINQGIQSIAINELFLDSEIEDAQLRMIFTACHPKLDARDQISFALKTVSGFSTKEIASALLTKEDTIKKRLHRAKKSIKQQHIPFTIPQGNALPQRLDSALEVLYLIFNEGFHSNKTDKLIQKELCAEALRLTQILLKKDITRQPKVYALCALMCFHAARLDAKTNTNNEILDLQTQNRSLWHKPLIERGNLMMYKAVETLTFSHYHYEAAIIAEHLKAPTFEQTDWNKIHHWYLCLQQLQPAPINLINMAVVCLQKQDFIMAKSHLNKLNVEDLQQRAYLFYATKANYYLQTNQPKIAVLNLNKAIEQVSNKLEKKYLIKKRDDLILKNKT</sequence>
<dbReference type="GO" id="GO:0003677">
    <property type="term" value="F:DNA binding"/>
    <property type="evidence" value="ECO:0007669"/>
    <property type="project" value="InterPro"/>
</dbReference>